<protein>
    <submittedName>
        <fullName evidence="1">H7R protein</fullName>
    </submittedName>
</protein>
<accession>A0A2I6J176</accession>
<dbReference type="EMBL" id="MG012795">
    <property type="protein sequence ID" value="AUL80204.1"/>
    <property type="molecule type" value="Genomic_DNA"/>
</dbReference>
<dbReference type="InterPro" id="IPR024453">
    <property type="entry name" value="Peptidase_C92"/>
</dbReference>
<dbReference type="Pfam" id="PF05708">
    <property type="entry name" value="Peptidase_C92"/>
    <property type="match status" value="1"/>
</dbReference>
<evidence type="ECO:0000313" key="1">
    <source>
        <dbReference type="EMBL" id="AUL80204.1"/>
    </source>
</evidence>
<proteinExistence type="predicted"/>
<name>A0A2I6J176_VACCV</name>
<sequence>MDPVNFIKTYAPRGSIIIINYTRSLTIHLNPSIEKHVGIYYGTLLSEHLVV</sequence>
<organism evidence="1">
    <name type="scientific">Vaccinia virus</name>
    <name type="common">VACV</name>
    <name type="synonym">Orthopoxvirus vaccinia</name>
    <dbReference type="NCBI Taxonomy" id="10245"/>
    <lineage>
        <taxon>Viruses</taxon>
        <taxon>Varidnaviria</taxon>
        <taxon>Bamfordvirae</taxon>
        <taxon>Nucleocytoviricota</taxon>
        <taxon>Pokkesviricetes</taxon>
        <taxon>Chitovirales</taxon>
        <taxon>Poxviridae</taxon>
        <taxon>Chordopoxvirinae</taxon>
        <taxon>Orthopoxvirus</taxon>
    </lineage>
</organism>
<dbReference type="Proteomes" id="UP000270450">
    <property type="component" value="Segment"/>
</dbReference>
<reference evidence="1" key="1">
    <citation type="journal article" date="2018" name="Emerg. Infect. Dis.">
        <title>Ocular Vaccinia Infection in Dairy Worker, Brazil.</title>
        <authorList>
            <person name="Teixeira Lima M."/>
            <person name="Pereira Oliveira G."/>
            <person name="Bretas de Oliveira D."/>
            <person name="Mesquita Vaz S."/>
            <person name="de Souza Trindade G."/>
            <person name="Santos Abrahao J."/>
            <person name="Geessien Kroon E."/>
        </authorList>
    </citation>
    <scope>NUCLEOTIDE SEQUENCE [LARGE SCALE GENOMIC DNA]</scope>
    <source>
        <strain evidence="1">CEyV1</strain>
    </source>
</reference>